<protein>
    <submittedName>
        <fullName evidence="1">Uncharacterized protein</fullName>
    </submittedName>
</protein>
<name>A0ABW9NTR8_9ACTN</name>
<organism evidence="1 2">
    <name type="scientific">Streptomyces katsurahamanus</name>
    <dbReference type="NCBI Taxonomy" id="2577098"/>
    <lineage>
        <taxon>Bacteria</taxon>
        <taxon>Bacillati</taxon>
        <taxon>Actinomycetota</taxon>
        <taxon>Actinomycetes</taxon>
        <taxon>Kitasatosporales</taxon>
        <taxon>Streptomycetaceae</taxon>
        <taxon>Streptomyces</taxon>
    </lineage>
</organism>
<reference evidence="1 2" key="1">
    <citation type="submission" date="2019-06" db="EMBL/GenBank/DDBJ databases">
        <title>Comparative genomics and metabolomics analyses of clavulanic acid producing Streptomyces species provides insight into specialized metabolism and evolution of beta-lactam biosynthetic gene clusters.</title>
        <authorList>
            <person name="Moore M.A."/>
            <person name="Cruz-Morales P."/>
            <person name="Barona Gomez F."/>
            <person name="Kapil T."/>
        </authorList>
    </citation>
    <scope>NUCLEOTIDE SEQUENCE [LARGE SCALE GENOMIC DNA]</scope>
    <source>
        <strain evidence="1 2">T-272</strain>
    </source>
</reference>
<proteinExistence type="predicted"/>
<dbReference type="EMBL" id="VDEQ01000142">
    <property type="protein sequence ID" value="MQS36717.1"/>
    <property type="molecule type" value="Genomic_DNA"/>
</dbReference>
<evidence type="ECO:0000313" key="1">
    <source>
        <dbReference type="EMBL" id="MQS36717.1"/>
    </source>
</evidence>
<comment type="caution">
    <text evidence="1">The sequence shown here is derived from an EMBL/GenBank/DDBJ whole genome shotgun (WGS) entry which is preliminary data.</text>
</comment>
<accession>A0ABW9NTR8</accession>
<gene>
    <name evidence="1" type="ORF">FFZ77_14175</name>
</gene>
<evidence type="ECO:0000313" key="2">
    <source>
        <dbReference type="Proteomes" id="UP000460558"/>
    </source>
</evidence>
<dbReference type="Proteomes" id="UP000460558">
    <property type="component" value="Unassembled WGS sequence"/>
</dbReference>
<sequence>ATPLLLTGADDRLLLVDAQGMFPIAWAEGTAGLLPHWRACGGPPVLICDGPLPPGTPGELASAGVPFLTALRPLRGDPVERLPWRTPLWTARGTPADPRLATALPGCAERLTGLVRTLVTERRAAPLAPDGALEHSTALAAALGLSTIAWTLWHETGTPDPVLALTRFADLEATVRHEPEAVRVRVPMGRRHADLLRSGLLADVPDVVWLGGRTLTFSGG</sequence>
<keyword evidence="2" id="KW-1185">Reference proteome</keyword>
<feature type="non-terminal residue" evidence="1">
    <location>
        <position position="1"/>
    </location>
</feature>